<dbReference type="RefSeq" id="XP_024695791.1">
    <property type="nucleotide sequence ID" value="XM_024838628.1"/>
</dbReference>
<dbReference type="InterPro" id="IPR002182">
    <property type="entry name" value="NB-ARC"/>
</dbReference>
<dbReference type="Pfam" id="PF13424">
    <property type="entry name" value="TPR_12"/>
    <property type="match status" value="3"/>
</dbReference>
<comment type="caution">
    <text evidence="3">The sequence shown here is derived from an EMBL/GenBank/DDBJ whole genome shotgun (WGS) entry which is preliminary data.</text>
</comment>
<dbReference type="SUPFAM" id="SSF52540">
    <property type="entry name" value="P-loop containing nucleoside triphosphate hydrolases"/>
    <property type="match status" value="1"/>
</dbReference>
<reference evidence="3" key="1">
    <citation type="submission" date="2016-12" db="EMBL/GenBank/DDBJ databases">
        <title>The genomes of Aspergillus section Nigri reveals drivers in fungal speciation.</title>
        <authorList>
            <consortium name="DOE Joint Genome Institute"/>
            <person name="Vesth T.C."/>
            <person name="Nybo J."/>
            <person name="Theobald S."/>
            <person name="Brandl J."/>
            <person name="Frisvad J.C."/>
            <person name="Nielsen K.F."/>
            <person name="Lyhne E.K."/>
            <person name="Kogle M.E."/>
            <person name="Kuo A."/>
            <person name="Riley R."/>
            <person name="Clum A."/>
            <person name="Nolan M."/>
            <person name="Lipzen A."/>
            <person name="Salamov A."/>
            <person name="Henrissat B."/>
            <person name="Wiebenga A."/>
            <person name="De vries R.P."/>
            <person name="Grigoriev I.V."/>
            <person name="Mortensen U.H."/>
            <person name="Andersen M.R."/>
            <person name="Baker S.E."/>
        </authorList>
    </citation>
    <scope>NUCLEOTIDE SEQUENCE</scope>
    <source>
        <strain evidence="3">IBT 28561</strain>
    </source>
</reference>
<dbReference type="SMART" id="SM00028">
    <property type="entry name" value="TPR"/>
    <property type="match status" value="4"/>
</dbReference>
<dbReference type="InterPro" id="IPR011990">
    <property type="entry name" value="TPR-like_helical_dom_sf"/>
</dbReference>
<evidence type="ECO:0000259" key="1">
    <source>
        <dbReference type="Pfam" id="PF00931"/>
    </source>
</evidence>
<dbReference type="Proteomes" id="UP000234254">
    <property type="component" value="Unassembled WGS sequence"/>
</dbReference>
<name>A0A2I1DBG0_ASPC2</name>
<dbReference type="InterPro" id="IPR027417">
    <property type="entry name" value="P-loop_NTPase"/>
</dbReference>
<gene>
    <name evidence="3" type="ORF">P168DRAFT_302162</name>
</gene>
<dbReference type="PANTHER" id="PTHR46082">
    <property type="entry name" value="ATP/GTP-BINDING PROTEIN-RELATED"/>
    <property type="match status" value="1"/>
</dbReference>
<evidence type="ECO:0000313" key="4">
    <source>
        <dbReference type="Proteomes" id="UP000234254"/>
    </source>
</evidence>
<evidence type="ECO:0000259" key="2">
    <source>
        <dbReference type="Pfam" id="PF17107"/>
    </source>
</evidence>
<proteinExistence type="predicted"/>
<dbReference type="Gene3D" id="3.40.50.300">
    <property type="entry name" value="P-loop containing nucleotide triphosphate hydrolases"/>
    <property type="match status" value="1"/>
</dbReference>
<dbReference type="VEuPathDB" id="FungiDB:P168DRAFT_302162"/>
<dbReference type="InterPro" id="IPR042197">
    <property type="entry name" value="Apaf_helical"/>
</dbReference>
<feature type="domain" description="NB-ARC" evidence="1">
    <location>
        <begin position="179"/>
        <end position="337"/>
    </location>
</feature>
<dbReference type="InterPro" id="IPR053137">
    <property type="entry name" value="NLR-like"/>
</dbReference>
<dbReference type="GO" id="GO:0043531">
    <property type="term" value="F:ADP binding"/>
    <property type="evidence" value="ECO:0007669"/>
    <property type="project" value="InterPro"/>
</dbReference>
<dbReference type="SUPFAM" id="SSF48452">
    <property type="entry name" value="TPR-like"/>
    <property type="match status" value="2"/>
</dbReference>
<dbReference type="PRINTS" id="PR00364">
    <property type="entry name" value="DISEASERSIST"/>
</dbReference>
<feature type="domain" description="NACHT-NTPase and P-loop NTPases N-terminal" evidence="2">
    <location>
        <begin position="10"/>
        <end position="132"/>
    </location>
</feature>
<dbReference type="InterPro" id="IPR031352">
    <property type="entry name" value="SesA"/>
</dbReference>
<keyword evidence="4" id="KW-1185">Reference proteome</keyword>
<dbReference type="EMBL" id="MSFM01000002">
    <property type="protein sequence ID" value="PKY07197.1"/>
    <property type="molecule type" value="Genomic_DNA"/>
</dbReference>
<dbReference type="Pfam" id="PF00931">
    <property type="entry name" value="NB-ARC"/>
    <property type="match status" value="1"/>
</dbReference>
<evidence type="ECO:0000313" key="3">
    <source>
        <dbReference type="EMBL" id="PKY07197.1"/>
    </source>
</evidence>
<accession>A0A2I1DBG0</accession>
<dbReference type="PANTHER" id="PTHR46082:SF6">
    <property type="entry name" value="AAA+ ATPASE DOMAIN-CONTAINING PROTEIN-RELATED"/>
    <property type="match status" value="1"/>
</dbReference>
<organism evidence="3 4">
    <name type="scientific">Aspergillus campestris (strain IBT 28561)</name>
    <dbReference type="NCBI Taxonomy" id="1392248"/>
    <lineage>
        <taxon>Eukaryota</taxon>
        <taxon>Fungi</taxon>
        <taxon>Dikarya</taxon>
        <taxon>Ascomycota</taxon>
        <taxon>Pezizomycotina</taxon>
        <taxon>Eurotiomycetes</taxon>
        <taxon>Eurotiomycetidae</taxon>
        <taxon>Eurotiales</taxon>
        <taxon>Aspergillaceae</taxon>
        <taxon>Aspergillus</taxon>
        <taxon>Aspergillus subgen. Circumdati</taxon>
    </lineage>
</organism>
<dbReference type="Pfam" id="PF17107">
    <property type="entry name" value="SesA"/>
    <property type="match status" value="1"/>
</dbReference>
<dbReference type="GeneID" id="36546152"/>
<dbReference type="OrthoDB" id="1658288at2759"/>
<dbReference type="Gene3D" id="1.10.8.430">
    <property type="entry name" value="Helical domain of apoptotic protease-activating factors"/>
    <property type="match status" value="1"/>
</dbReference>
<dbReference type="InterPro" id="IPR019734">
    <property type="entry name" value="TPR_rpt"/>
</dbReference>
<dbReference type="AlphaFoldDB" id="A0A2I1DBG0"/>
<dbReference type="Gene3D" id="1.25.40.10">
    <property type="entry name" value="Tetratricopeptide repeat domain"/>
    <property type="match status" value="2"/>
</dbReference>
<sequence length="822" mass="94052">MSGLEVIGSISAVITLLEASIKIYDSAQNDIKLTKTFKVVGRRLPVILHILQKCKKDLEPGNDSMPPDVCNALDDILAACDEKAKKLREIFEKVIPGEKDAWDKRYAKVFRRVGKGNEVEELMSTLTEDVQLIVNNHALTLFMVTPEKKEDFSFHGPLGACLGQAPYITAEHFVGRRHELDEIAKVLSPKYKPQKQQRVILGGMGGVGKTQLAIAYAESRPGSYSSVFWLDAASEAALKDSFRSLANFIFDIRNLDVLEDKEIVRRIHKWLSDPNNTGWLLIFDNYDEPSLFEIEKYYPPTSHGAIVVTTRRPDIVAGSTLHIKPFQKIEDSLAILQTRSKRENVQLDPHAKRLAERLAGLPLALATVGTFLRRSTFTFERYLQEYENDWNVDPHRPIKLQDYQERTLYTTWNLSYARLKIDDPDAAKLPKLLAYFGNQSFWYELFHAGITATSPEWLRELVTDYTDFDGAMRILTEYDFLDFHQTLGSWNMHNCVHDWTLAALNEEIDTENYWYAFDCVDAVINGASRDALRHTSYSRLARHAAQLVQQRFLQCDIISTSAPDQFEKVSRVSRLLQEQFQLVSAKQILYKRLGELNKAEQMYTRALTGRKKALGTDDLFTLGVTSDLGALYRYQGKLDMAEQMYTHTLDGMENMLELDNQLLFSTLSELAVLYRDQDRLDKAEQTYIRALAGMESVLEPDSQLVFVTLNNFGALYYRQDKLDEAEQTYVRALAGMEKMLGPDHIFTLTTVSNLGIVYQRQHKLDKAEEMHMRALVGREKTLGRDDITTLNTVNNLGDIWRDQGKLNKSEQMYLRARQGNEH</sequence>
<protein>
    <submittedName>
        <fullName evidence="3">TPR-like protein</fullName>
    </submittedName>
</protein>